<evidence type="ECO:0000256" key="1">
    <source>
        <dbReference type="ARBA" id="ARBA00010552"/>
    </source>
</evidence>
<dbReference type="EMBL" id="CP059734">
    <property type="protein sequence ID" value="WDE08903.1"/>
    <property type="molecule type" value="Genomic_DNA"/>
</dbReference>
<comment type="similarity">
    <text evidence="1">Belongs to the RutC family.</text>
</comment>
<dbReference type="NCBIfam" id="TIGR00004">
    <property type="entry name" value="Rid family detoxifying hydrolase"/>
    <property type="match status" value="1"/>
</dbReference>
<dbReference type="Proteomes" id="UP000032352">
    <property type="component" value="Chromosome pTvir"/>
</dbReference>
<evidence type="ECO:0000313" key="5">
    <source>
        <dbReference type="Proteomes" id="UP000032352"/>
    </source>
</evidence>
<feature type="chain" id="PRO_5044707612" evidence="2">
    <location>
        <begin position="23"/>
        <end position="153"/>
    </location>
</feature>
<protein>
    <submittedName>
        <fullName evidence="4">RidA family protein</fullName>
    </submittedName>
</protein>
<dbReference type="PANTHER" id="PTHR11803:SF39">
    <property type="entry name" value="2-IMINOBUTANOATE_2-IMINOPROPANOATE DEAMINASE"/>
    <property type="match status" value="1"/>
</dbReference>
<dbReference type="InterPro" id="IPR035959">
    <property type="entry name" value="RutC-like_sf"/>
</dbReference>
<dbReference type="KEGG" id="tvd:SG34_034000"/>
<dbReference type="InterPro" id="IPR006175">
    <property type="entry name" value="YjgF/YER057c/UK114"/>
</dbReference>
<evidence type="ECO:0000313" key="4">
    <source>
        <dbReference type="EMBL" id="WDE08950.1"/>
    </source>
</evidence>
<dbReference type="EMBL" id="CP059734">
    <property type="protein sequence ID" value="WDE08950.1"/>
    <property type="molecule type" value="Genomic_DNA"/>
</dbReference>
<dbReference type="GO" id="GO:0005829">
    <property type="term" value="C:cytosol"/>
    <property type="evidence" value="ECO:0007669"/>
    <property type="project" value="TreeGrafter"/>
</dbReference>
<reference evidence="4 5" key="1">
    <citation type="journal article" date="2015" name="Genome Announc.">
        <title>Draft Genome Sequences of Marine Isolates of Thalassomonas viridans and Thalassomonas actiniarum.</title>
        <authorList>
            <person name="Olonade I."/>
            <person name="van Zyl L.J."/>
            <person name="Trindade M."/>
        </authorList>
    </citation>
    <scope>NUCLEOTIDE SEQUENCE [LARGE SCALE GENOMIC DNA]</scope>
    <source>
        <strain evidence="4 5">XOM25</strain>
    </source>
</reference>
<dbReference type="CDD" id="cd00448">
    <property type="entry name" value="YjgF_YER057c_UK114_family"/>
    <property type="match status" value="1"/>
</dbReference>
<evidence type="ECO:0000256" key="2">
    <source>
        <dbReference type="SAM" id="SignalP"/>
    </source>
</evidence>
<keyword evidence="5" id="KW-1185">Reference proteome</keyword>
<sequence>MKNLTLFTLAAINLLLSPGTFAKSSDKTVEFLNSKPASARLPFSEIVRVENTLYLSGQIGLDPATKKLAAGGFKAEAGQTLKNIKQTLQAHGYSMEQVVKCTVMLTDIADFKSLNQVYAQYFTPPYPARSTFAVSELALNASIEVECIAVVSG</sequence>
<dbReference type="FunFam" id="3.30.1330.40:FF:000001">
    <property type="entry name" value="L-PSP family endoribonuclease"/>
    <property type="match status" value="1"/>
</dbReference>
<dbReference type="KEGG" id="tvd:SG34_029635"/>
<dbReference type="Pfam" id="PF01042">
    <property type="entry name" value="Ribonuc_L-PSP"/>
    <property type="match status" value="1"/>
</dbReference>
<dbReference type="AlphaFoldDB" id="A0AAE9Z8Y8"/>
<dbReference type="InterPro" id="IPR006056">
    <property type="entry name" value="RidA"/>
</dbReference>
<evidence type="ECO:0000313" key="3">
    <source>
        <dbReference type="EMBL" id="WDE08903.1"/>
    </source>
</evidence>
<dbReference type="RefSeq" id="WP_044840325.1">
    <property type="nucleotide sequence ID" value="NZ_CP059734.1"/>
</dbReference>
<dbReference type="SUPFAM" id="SSF55298">
    <property type="entry name" value="YjgF-like"/>
    <property type="match status" value="1"/>
</dbReference>
<reference evidence="4" key="2">
    <citation type="submission" date="2020-07" db="EMBL/GenBank/DDBJ databases">
        <authorList>
            <person name="van Zyl L.J."/>
            <person name="Busche T."/>
            <person name="Ruckert C."/>
            <person name="Kalinowski J."/>
            <person name="Trindade M.I."/>
        </authorList>
    </citation>
    <scope>NUCLEOTIDE SEQUENCE</scope>
    <source>
        <strain evidence="4">XOM25</strain>
    </source>
</reference>
<dbReference type="PANTHER" id="PTHR11803">
    <property type="entry name" value="2-IMINOBUTANOATE/2-IMINOPROPANOATE DEAMINASE RIDA"/>
    <property type="match status" value="1"/>
</dbReference>
<dbReference type="Gene3D" id="3.30.1330.40">
    <property type="entry name" value="RutC-like"/>
    <property type="match status" value="1"/>
</dbReference>
<dbReference type="GO" id="GO:0019239">
    <property type="term" value="F:deaminase activity"/>
    <property type="evidence" value="ECO:0007669"/>
    <property type="project" value="TreeGrafter"/>
</dbReference>
<organism evidence="4 5">
    <name type="scientific">Thalassomonas viridans</name>
    <dbReference type="NCBI Taxonomy" id="137584"/>
    <lineage>
        <taxon>Bacteria</taxon>
        <taxon>Pseudomonadati</taxon>
        <taxon>Pseudomonadota</taxon>
        <taxon>Gammaproteobacteria</taxon>
        <taxon>Alteromonadales</taxon>
        <taxon>Colwelliaceae</taxon>
        <taxon>Thalassomonas</taxon>
    </lineage>
</organism>
<reference evidence="4 5" key="3">
    <citation type="journal article" date="2022" name="Mar. Drugs">
        <title>Bioassay-Guided Fractionation Leads to the Detection of Cholic Acid Generated by the Rare Thalassomonas sp.</title>
        <authorList>
            <person name="Pheiffer F."/>
            <person name="Schneider Y.K."/>
            <person name="Hansen E.H."/>
            <person name="Andersen J.H."/>
            <person name="Isaksson J."/>
            <person name="Busche T."/>
            <person name="R C."/>
            <person name="Kalinowski J."/>
            <person name="Zyl L.V."/>
            <person name="Trindade M."/>
        </authorList>
    </citation>
    <scope>NUCLEOTIDE SEQUENCE [LARGE SCALE GENOMIC DNA]</scope>
    <source>
        <strain evidence="4 5">XOM25</strain>
    </source>
</reference>
<gene>
    <name evidence="4" type="ORF">SG34_029635</name>
    <name evidence="3" type="ORF">SG34_034000</name>
</gene>
<feature type="signal peptide" evidence="2">
    <location>
        <begin position="1"/>
        <end position="22"/>
    </location>
</feature>
<accession>A0AAE9Z8Y8</accession>
<proteinExistence type="inferred from homology"/>
<name>A0AAE9Z8Y8_9GAMM</name>
<keyword evidence="2" id="KW-0732">Signal</keyword>